<dbReference type="InterPro" id="IPR015424">
    <property type="entry name" value="PyrdxlP-dep_Trfase"/>
</dbReference>
<feature type="domain" description="Glycine dehydrogenase C-terminal" evidence="5">
    <location>
        <begin position="132"/>
        <end position="243"/>
    </location>
</feature>
<dbReference type="Gene3D" id="3.90.1150.10">
    <property type="entry name" value="Aspartate Aminotransferase, domain 1"/>
    <property type="match status" value="1"/>
</dbReference>
<dbReference type="InterPro" id="IPR020581">
    <property type="entry name" value="GDC_P"/>
</dbReference>
<proteinExistence type="predicted"/>
<keyword evidence="3" id="KW-0560">Oxidoreductase</keyword>
<dbReference type="PANTHER" id="PTHR11773:SF1">
    <property type="entry name" value="GLYCINE DEHYDROGENASE (DECARBOXYLATING), MITOCHONDRIAL"/>
    <property type="match status" value="1"/>
</dbReference>
<evidence type="ECO:0000256" key="1">
    <source>
        <dbReference type="ARBA" id="ARBA00012134"/>
    </source>
</evidence>
<dbReference type="EC" id="1.4.4.2" evidence="1"/>
<evidence type="ECO:0000259" key="5">
    <source>
        <dbReference type="Pfam" id="PF21478"/>
    </source>
</evidence>
<dbReference type="SUPFAM" id="SSF53383">
    <property type="entry name" value="PLP-dependent transferases"/>
    <property type="match status" value="1"/>
</dbReference>
<comment type="caution">
    <text evidence="6">The sequence shown here is derived from an EMBL/GenBank/DDBJ whole genome shotgun (WGS) entry which is preliminary data.</text>
</comment>
<dbReference type="Proteomes" id="UP001148838">
    <property type="component" value="Unassembled WGS sequence"/>
</dbReference>
<keyword evidence="2" id="KW-0663">Pyridoxal phosphate</keyword>
<organism evidence="6 7">
    <name type="scientific">Periplaneta americana</name>
    <name type="common">American cockroach</name>
    <name type="synonym">Blatta americana</name>
    <dbReference type="NCBI Taxonomy" id="6978"/>
    <lineage>
        <taxon>Eukaryota</taxon>
        <taxon>Metazoa</taxon>
        <taxon>Ecdysozoa</taxon>
        <taxon>Arthropoda</taxon>
        <taxon>Hexapoda</taxon>
        <taxon>Insecta</taxon>
        <taxon>Pterygota</taxon>
        <taxon>Neoptera</taxon>
        <taxon>Polyneoptera</taxon>
        <taxon>Dictyoptera</taxon>
        <taxon>Blattodea</taxon>
        <taxon>Blattoidea</taxon>
        <taxon>Blattidae</taxon>
        <taxon>Blattinae</taxon>
        <taxon>Periplaneta</taxon>
    </lineage>
</organism>
<name>A0ABQ8S690_PERAM</name>
<comment type="catalytic activity">
    <reaction evidence="4">
        <text>N(6)-[(R)-lipoyl]-L-lysyl-[glycine-cleavage complex H protein] + glycine + H(+) = N(6)-[(R)-S(8)-aminomethyldihydrolipoyl]-L-lysyl-[glycine-cleavage complex H protein] + CO2</text>
        <dbReference type="Rhea" id="RHEA:24304"/>
        <dbReference type="Rhea" id="RHEA-COMP:10494"/>
        <dbReference type="Rhea" id="RHEA-COMP:10495"/>
        <dbReference type="ChEBI" id="CHEBI:15378"/>
        <dbReference type="ChEBI" id="CHEBI:16526"/>
        <dbReference type="ChEBI" id="CHEBI:57305"/>
        <dbReference type="ChEBI" id="CHEBI:83099"/>
        <dbReference type="ChEBI" id="CHEBI:83143"/>
        <dbReference type="EC" id="1.4.4.2"/>
    </reaction>
</comment>
<sequence length="250" mass="27910">MITYPSTHGVYESHVKEIIEIIHENGGQVYMDGANMNAQIGLMKPAKIGVDVCHLNLHKTFAIPHGGGGPGMGPICVASHLQPFLPDHPFLQNEKNKKTLTVSSSPYGSPLILTISYAYIRLLGPDGLRKCTEISILNANYIKEKLKNDYKILYVGKNDTVAHELIIDCRIFKSIGIEVIDIAKRMMDYGFHAPTISFPVEGCMMIEPTESESKEELDRFIETLINIRKEIKEIEGGQFSEKKCLKKCST</sequence>
<dbReference type="PANTHER" id="PTHR11773">
    <property type="entry name" value="GLYCINE DEHYDROGENASE, DECARBOXYLATING"/>
    <property type="match status" value="1"/>
</dbReference>
<protein>
    <recommendedName>
        <fullName evidence="1">glycine dehydrogenase (aminomethyl-transferring)</fullName>
        <ecNumber evidence="1">1.4.4.2</ecNumber>
    </recommendedName>
</protein>
<accession>A0ABQ8S690</accession>
<evidence type="ECO:0000256" key="4">
    <source>
        <dbReference type="ARBA" id="ARBA00049026"/>
    </source>
</evidence>
<gene>
    <name evidence="6" type="ORF">ANN_28164</name>
</gene>
<evidence type="ECO:0000256" key="2">
    <source>
        <dbReference type="ARBA" id="ARBA00022898"/>
    </source>
</evidence>
<evidence type="ECO:0000256" key="3">
    <source>
        <dbReference type="ARBA" id="ARBA00023002"/>
    </source>
</evidence>
<dbReference type="InterPro" id="IPR015421">
    <property type="entry name" value="PyrdxlP-dep_Trfase_major"/>
</dbReference>
<evidence type="ECO:0000313" key="6">
    <source>
        <dbReference type="EMBL" id="KAJ4429365.1"/>
    </source>
</evidence>
<dbReference type="InterPro" id="IPR015422">
    <property type="entry name" value="PyrdxlP-dep_Trfase_small"/>
</dbReference>
<dbReference type="InterPro" id="IPR049316">
    <property type="entry name" value="GDC-P_C"/>
</dbReference>
<dbReference type="EMBL" id="JAJSOF020000034">
    <property type="protein sequence ID" value="KAJ4429365.1"/>
    <property type="molecule type" value="Genomic_DNA"/>
</dbReference>
<reference evidence="6 7" key="1">
    <citation type="journal article" date="2022" name="Allergy">
        <title>Genome assembly and annotation of Periplaneta americana reveal a comprehensive cockroach allergen profile.</title>
        <authorList>
            <person name="Wang L."/>
            <person name="Xiong Q."/>
            <person name="Saelim N."/>
            <person name="Wang L."/>
            <person name="Nong W."/>
            <person name="Wan A.T."/>
            <person name="Shi M."/>
            <person name="Liu X."/>
            <person name="Cao Q."/>
            <person name="Hui J.H.L."/>
            <person name="Sookrung N."/>
            <person name="Leung T.F."/>
            <person name="Tungtrongchitr A."/>
            <person name="Tsui S.K.W."/>
        </authorList>
    </citation>
    <scope>NUCLEOTIDE SEQUENCE [LARGE SCALE GENOMIC DNA]</scope>
    <source>
        <strain evidence="6">PWHHKU_190912</strain>
    </source>
</reference>
<dbReference type="Gene3D" id="3.40.640.10">
    <property type="entry name" value="Type I PLP-dependent aspartate aminotransferase-like (Major domain)"/>
    <property type="match status" value="1"/>
</dbReference>
<keyword evidence="7" id="KW-1185">Reference proteome</keyword>
<evidence type="ECO:0000313" key="7">
    <source>
        <dbReference type="Proteomes" id="UP001148838"/>
    </source>
</evidence>
<dbReference type="Pfam" id="PF21478">
    <property type="entry name" value="GcvP2_C"/>
    <property type="match status" value="1"/>
</dbReference>